<sequence length="586" mass="65447">MPASKEPGDNFDELRDQHVGFINDLLPSSDEEDDSSASASAPSVASTFNFADMSTPSSASSASRRPLSNLAMKPQFNLDSAKKLLDTFKEMLPHYPCVVLPEDASVRSMAKDMPFVLLAILAATSCSSSLQGHSLYDEEFRKVLGLKFVTGGERSLELLQGILIYSAWYPFHLRPKNRQASQYLRMATDIVHDLDLGQEKTILARVETGLHAEDIDKIRGFIACFYLVSIYSGTWRKRSTLPYTHWVDTCCDLLETQSHREHDHLLAWLIRLQHVVEEVNALRDQYREPNSKSGHQLQLIRIGLETQLREWQTRMPIYLSMMSTLMMTMMFTEMYLIACPIMNPPKTRPAGSGEFPIDPIRLMGTTHTLRAFLGYINGLPPGYTTRFSTADWNHLISCNILAFRLSLPLEICPDFDTALARQILNYNSFLEKFCTESEAETSVAAAPRKTDAGTAFRIVLRALKKKFDKKIAAEDARAAAIKESRFVRGCPMFDGSLDEHLALWDGHGQLESAADGHSYSTAQTSYSGTSSEGRPGPYNTSVDANGKPLVFHDLWATMTMGWADWDTSESDVIGTEVTGIDSSGFL</sequence>
<keyword evidence="4" id="KW-0804">Transcription</keyword>
<dbReference type="OrthoDB" id="5424793at2759"/>
<proteinExistence type="predicted"/>
<evidence type="ECO:0000256" key="1">
    <source>
        <dbReference type="ARBA" id="ARBA00004123"/>
    </source>
</evidence>
<dbReference type="AlphaFoldDB" id="A0A1Y2E8M9"/>
<evidence type="ECO:0000256" key="6">
    <source>
        <dbReference type="SAM" id="MobiDB-lite"/>
    </source>
</evidence>
<evidence type="ECO:0000256" key="4">
    <source>
        <dbReference type="ARBA" id="ARBA00023163"/>
    </source>
</evidence>
<dbReference type="STRING" id="1141098.A0A1Y2E8M9"/>
<feature type="region of interest" description="Disordered" evidence="6">
    <location>
        <begin position="519"/>
        <end position="542"/>
    </location>
</feature>
<dbReference type="EMBL" id="MCFJ01000004">
    <property type="protein sequence ID" value="ORY67674.1"/>
    <property type="molecule type" value="Genomic_DNA"/>
</dbReference>
<dbReference type="InParanoid" id="A0A1Y2E8M9"/>
<comment type="caution">
    <text evidence="7">The sequence shown here is derived from an EMBL/GenBank/DDBJ whole genome shotgun (WGS) entry which is preliminary data.</text>
</comment>
<keyword evidence="8" id="KW-1185">Reference proteome</keyword>
<dbReference type="CDD" id="cd12148">
    <property type="entry name" value="fungal_TF_MHR"/>
    <property type="match status" value="1"/>
</dbReference>
<reference evidence="7 8" key="1">
    <citation type="submission" date="2016-07" db="EMBL/GenBank/DDBJ databases">
        <title>Pervasive Adenine N6-methylation of Active Genes in Fungi.</title>
        <authorList>
            <consortium name="DOE Joint Genome Institute"/>
            <person name="Mondo S.J."/>
            <person name="Dannebaum R.O."/>
            <person name="Kuo R.C."/>
            <person name="Labutti K."/>
            <person name="Haridas S."/>
            <person name="Kuo A."/>
            <person name="Salamov A."/>
            <person name="Ahrendt S.R."/>
            <person name="Lipzen A."/>
            <person name="Sullivan W."/>
            <person name="Andreopoulos W.B."/>
            <person name="Clum A."/>
            <person name="Lindquist E."/>
            <person name="Daum C."/>
            <person name="Ramamoorthy G.K."/>
            <person name="Gryganskyi A."/>
            <person name="Culley D."/>
            <person name="Magnuson J.K."/>
            <person name="James T.Y."/>
            <person name="O'Malley M.A."/>
            <person name="Stajich J.E."/>
            <person name="Spatafora J.W."/>
            <person name="Visel A."/>
            <person name="Grigoriev I.V."/>
        </authorList>
    </citation>
    <scope>NUCLEOTIDE SEQUENCE [LARGE SCALE GENOMIC DNA]</scope>
    <source>
        <strain evidence="7 8">CBS 129021</strain>
    </source>
</reference>
<evidence type="ECO:0000256" key="5">
    <source>
        <dbReference type="ARBA" id="ARBA00023242"/>
    </source>
</evidence>
<dbReference type="GeneID" id="63776071"/>
<evidence type="ECO:0000313" key="8">
    <source>
        <dbReference type="Proteomes" id="UP000193689"/>
    </source>
</evidence>
<accession>A0A1Y2E8M9</accession>
<organism evidence="7 8">
    <name type="scientific">Pseudomassariella vexata</name>
    <dbReference type="NCBI Taxonomy" id="1141098"/>
    <lineage>
        <taxon>Eukaryota</taxon>
        <taxon>Fungi</taxon>
        <taxon>Dikarya</taxon>
        <taxon>Ascomycota</taxon>
        <taxon>Pezizomycotina</taxon>
        <taxon>Sordariomycetes</taxon>
        <taxon>Xylariomycetidae</taxon>
        <taxon>Amphisphaeriales</taxon>
        <taxon>Pseudomassariaceae</taxon>
        <taxon>Pseudomassariella</taxon>
    </lineage>
</organism>
<dbReference type="PANTHER" id="PTHR31845:SF39">
    <property type="entry name" value="TRANSCRIPTION FACTOR PBCR-RELATED"/>
    <property type="match status" value="1"/>
</dbReference>
<dbReference type="PANTHER" id="PTHR31845">
    <property type="entry name" value="FINGER DOMAIN PROTEIN, PUTATIVE-RELATED"/>
    <property type="match status" value="1"/>
</dbReference>
<name>A0A1Y2E8M9_9PEZI</name>
<dbReference type="GO" id="GO:0000981">
    <property type="term" value="F:DNA-binding transcription factor activity, RNA polymerase II-specific"/>
    <property type="evidence" value="ECO:0007669"/>
    <property type="project" value="TreeGrafter"/>
</dbReference>
<dbReference type="GO" id="GO:0000976">
    <property type="term" value="F:transcription cis-regulatory region binding"/>
    <property type="evidence" value="ECO:0007669"/>
    <property type="project" value="TreeGrafter"/>
</dbReference>
<gene>
    <name evidence="7" type="ORF">BCR38DRAFT_427874</name>
</gene>
<feature type="region of interest" description="Disordered" evidence="6">
    <location>
        <begin position="22"/>
        <end position="43"/>
    </location>
</feature>
<evidence type="ECO:0000256" key="3">
    <source>
        <dbReference type="ARBA" id="ARBA00023125"/>
    </source>
</evidence>
<protein>
    <recommendedName>
        <fullName evidence="9">Transcription factor domain-containing protein</fullName>
    </recommendedName>
</protein>
<evidence type="ECO:0008006" key="9">
    <source>
        <dbReference type="Google" id="ProtNLM"/>
    </source>
</evidence>
<keyword evidence="3" id="KW-0238">DNA-binding</keyword>
<keyword evidence="2" id="KW-0805">Transcription regulation</keyword>
<evidence type="ECO:0000313" key="7">
    <source>
        <dbReference type="EMBL" id="ORY67674.1"/>
    </source>
</evidence>
<comment type="subcellular location">
    <subcellularLocation>
        <location evidence="1">Nucleus</location>
    </subcellularLocation>
</comment>
<dbReference type="InterPro" id="IPR051089">
    <property type="entry name" value="prtT"/>
</dbReference>
<dbReference type="Proteomes" id="UP000193689">
    <property type="component" value="Unassembled WGS sequence"/>
</dbReference>
<dbReference type="RefSeq" id="XP_040718298.1">
    <property type="nucleotide sequence ID" value="XM_040859859.1"/>
</dbReference>
<evidence type="ECO:0000256" key="2">
    <source>
        <dbReference type="ARBA" id="ARBA00023015"/>
    </source>
</evidence>
<dbReference type="GO" id="GO:0005634">
    <property type="term" value="C:nucleus"/>
    <property type="evidence" value="ECO:0007669"/>
    <property type="project" value="UniProtKB-SubCell"/>
</dbReference>
<keyword evidence="5" id="KW-0539">Nucleus</keyword>